<dbReference type="Pfam" id="PF00512">
    <property type="entry name" value="HisKA"/>
    <property type="match status" value="1"/>
</dbReference>
<evidence type="ECO:0000256" key="7">
    <source>
        <dbReference type="ARBA" id="ARBA00022692"/>
    </source>
</evidence>
<dbReference type="InterPro" id="IPR004358">
    <property type="entry name" value="Sig_transdc_His_kin-like_C"/>
</dbReference>
<dbReference type="SUPFAM" id="SSF55785">
    <property type="entry name" value="PYP-like sensor domain (PAS domain)"/>
    <property type="match status" value="1"/>
</dbReference>
<evidence type="ECO:0000256" key="6">
    <source>
        <dbReference type="ARBA" id="ARBA00022679"/>
    </source>
</evidence>
<evidence type="ECO:0000256" key="11">
    <source>
        <dbReference type="ARBA" id="ARBA00022989"/>
    </source>
</evidence>
<dbReference type="SUPFAM" id="SSF47384">
    <property type="entry name" value="Homodimeric domain of signal transducing histidine kinase"/>
    <property type="match status" value="1"/>
</dbReference>
<protein>
    <recommendedName>
        <fullName evidence="3">histidine kinase</fullName>
        <ecNumber evidence="3">2.7.13.3</ecNumber>
    </recommendedName>
</protein>
<feature type="domain" description="PAS" evidence="16">
    <location>
        <begin position="247"/>
        <end position="282"/>
    </location>
</feature>
<dbReference type="SMART" id="SM00304">
    <property type="entry name" value="HAMP"/>
    <property type="match status" value="1"/>
</dbReference>
<proteinExistence type="predicted"/>
<dbReference type="SUPFAM" id="SSF55874">
    <property type="entry name" value="ATPase domain of HSP90 chaperone/DNA topoisomerase II/histidine kinase"/>
    <property type="match status" value="1"/>
</dbReference>
<dbReference type="SMART" id="SM00091">
    <property type="entry name" value="PAS"/>
    <property type="match status" value="1"/>
</dbReference>
<dbReference type="CDD" id="cd00075">
    <property type="entry name" value="HATPase"/>
    <property type="match status" value="1"/>
</dbReference>
<dbReference type="Gene3D" id="3.30.565.10">
    <property type="entry name" value="Histidine kinase-like ATPase, C-terminal domain"/>
    <property type="match status" value="1"/>
</dbReference>
<dbReference type="Gene3D" id="3.30.450.20">
    <property type="entry name" value="PAS domain"/>
    <property type="match status" value="2"/>
</dbReference>
<dbReference type="InterPro" id="IPR003661">
    <property type="entry name" value="HisK_dim/P_dom"/>
</dbReference>
<keyword evidence="10" id="KW-0067">ATP-binding</keyword>
<keyword evidence="11 14" id="KW-1133">Transmembrane helix</keyword>
<dbReference type="Pfam" id="PF00672">
    <property type="entry name" value="HAMP"/>
    <property type="match status" value="1"/>
</dbReference>
<gene>
    <name evidence="18" type="ORF">AMJ83_10570</name>
</gene>
<dbReference type="InterPro" id="IPR000014">
    <property type="entry name" value="PAS"/>
</dbReference>
<feature type="transmembrane region" description="Helical" evidence="14">
    <location>
        <begin position="6"/>
        <end position="29"/>
    </location>
</feature>
<keyword evidence="7 14" id="KW-0812">Transmembrane</keyword>
<dbReference type="PROSITE" id="PS50112">
    <property type="entry name" value="PAS"/>
    <property type="match status" value="1"/>
</dbReference>
<dbReference type="PROSITE" id="PS50885">
    <property type="entry name" value="HAMP"/>
    <property type="match status" value="1"/>
</dbReference>
<dbReference type="GO" id="GO:0005886">
    <property type="term" value="C:plasma membrane"/>
    <property type="evidence" value="ECO:0007669"/>
    <property type="project" value="UniProtKB-SubCell"/>
</dbReference>
<comment type="caution">
    <text evidence="18">The sequence shown here is derived from an EMBL/GenBank/DDBJ whole genome shotgun (WGS) entry which is preliminary data.</text>
</comment>
<evidence type="ECO:0000259" key="15">
    <source>
        <dbReference type="PROSITE" id="PS50109"/>
    </source>
</evidence>
<comment type="catalytic activity">
    <reaction evidence="1">
        <text>ATP + protein L-histidine = ADP + protein N-phospho-L-histidine.</text>
        <dbReference type="EC" id="2.7.13.3"/>
    </reaction>
</comment>
<reference evidence="18 19" key="1">
    <citation type="journal article" date="2015" name="Microbiome">
        <title>Genomic resolution of linkages in carbon, nitrogen, and sulfur cycling among widespread estuary sediment bacteria.</title>
        <authorList>
            <person name="Baker B.J."/>
            <person name="Lazar C.S."/>
            <person name="Teske A.P."/>
            <person name="Dick G.J."/>
        </authorList>
    </citation>
    <scope>NUCLEOTIDE SEQUENCE [LARGE SCALE GENOMIC DNA]</scope>
    <source>
        <strain evidence="18">SM23_42</strain>
    </source>
</reference>
<dbReference type="Pfam" id="PF02518">
    <property type="entry name" value="HATPase_c"/>
    <property type="match status" value="1"/>
</dbReference>
<dbReference type="STRING" id="1703779.AMJ83_10570"/>
<keyword evidence="6" id="KW-0808">Transferase</keyword>
<dbReference type="Proteomes" id="UP000051373">
    <property type="component" value="Unassembled WGS sequence"/>
</dbReference>
<dbReference type="PANTHER" id="PTHR45528:SF1">
    <property type="entry name" value="SENSOR HISTIDINE KINASE CPXA"/>
    <property type="match status" value="1"/>
</dbReference>
<keyword evidence="8" id="KW-0547">Nucleotide-binding</keyword>
<dbReference type="Gene3D" id="6.10.340.10">
    <property type="match status" value="1"/>
</dbReference>
<dbReference type="InterPro" id="IPR005467">
    <property type="entry name" value="His_kinase_dom"/>
</dbReference>
<sequence>MRITVFVKALIGYIVVAALLSVLVLVFAFRIVKNYHLNTLADNLTKIAISMESDVTGLVSSGRTDSLDTLVKNLGAKIETRITVIDSAGIVLADSENNPKEMENHKARKEITAALKGDIGQALRFSRTVKKEMLYVAIPIRTQSEISGVLRVSLYAREINALLNSLQQRVIAVTLVIIAVSLCLAIIFSRNISKPLRRLVDASRRVAQGDFDANIITKSRDEFKDLSDSFNHMVSRLRTLITDLTSEKETLDTVLNSIQEGIVVTDKSGKISLYNDSFQKIVKAQSIKGKFFWELIRSAKVGAMVENLDAKGNVLSDNIELDGGNYLCSISFISSSGQIVFSFHDVTEIMQLSTIKKDFVVNVSHELRTPLTAIKGFVETLEDEGVDKSKRYLEIIKRHTNRLISIVNDLQQLSELEAVEQLEVEEVNIAQLLKPILKMFEPQLSGKGLQIELDVNDIDVTADPFKLEQVFINLIDNSIKYSEKGKITITAKQDTRQTKIVVEDTGIGIPKEHIPRIFERFYVVDKSHSRKMGGTGLGLSIVKHIIQAHRGTIDIESEARKGARVTITLPRE</sequence>
<keyword evidence="12" id="KW-0902">Two-component regulatory system</keyword>
<evidence type="ECO:0000256" key="14">
    <source>
        <dbReference type="SAM" id="Phobius"/>
    </source>
</evidence>
<evidence type="ECO:0000313" key="18">
    <source>
        <dbReference type="EMBL" id="KPK62549.1"/>
    </source>
</evidence>
<evidence type="ECO:0000256" key="12">
    <source>
        <dbReference type="ARBA" id="ARBA00023012"/>
    </source>
</evidence>
<dbReference type="InterPro" id="IPR050398">
    <property type="entry name" value="HssS/ArlS-like"/>
</dbReference>
<dbReference type="SMART" id="SM00387">
    <property type="entry name" value="HATPase_c"/>
    <property type="match status" value="1"/>
</dbReference>
<dbReference type="PRINTS" id="PR00344">
    <property type="entry name" value="BCTRLSENSOR"/>
</dbReference>
<name>A0A0S8FPA7_UNCW3</name>
<dbReference type="Pfam" id="PF16736">
    <property type="entry name" value="sCache_like"/>
    <property type="match status" value="1"/>
</dbReference>
<evidence type="ECO:0000313" key="19">
    <source>
        <dbReference type="Proteomes" id="UP000051373"/>
    </source>
</evidence>
<dbReference type="PANTHER" id="PTHR45528">
    <property type="entry name" value="SENSOR HISTIDINE KINASE CPXA"/>
    <property type="match status" value="1"/>
</dbReference>
<evidence type="ECO:0000256" key="1">
    <source>
        <dbReference type="ARBA" id="ARBA00000085"/>
    </source>
</evidence>
<dbReference type="InterPro" id="IPR031967">
    <property type="entry name" value="PhoR_single_Cache-like_dom"/>
</dbReference>
<dbReference type="InterPro" id="IPR036890">
    <property type="entry name" value="HATPase_C_sf"/>
</dbReference>
<dbReference type="InterPro" id="IPR003660">
    <property type="entry name" value="HAMP_dom"/>
</dbReference>
<evidence type="ECO:0000256" key="9">
    <source>
        <dbReference type="ARBA" id="ARBA00022777"/>
    </source>
</evidence>
<organism evidence="18 19">
    <name type="scientific">candidate division WOR_3 bacterium SM23_42</name>
    <dbReference type="NCBI Taxonomy" id="1703779"/>
    <lineage>
        <taxon>Bacteria</taxon>
        <taxon>Bacteria division WOR-3</taxon>
    </lineage>
</organism>
<feature type="transmembrane region" description="Helical" evidence="14">
    <location>
        <begin position="170"/>
        <end position="188"/>
    </location>
</feature>
<evidence type="ECO:0000256" key="13">
    <source>
        <dbReference type="ARBA" id="ARBA00023136"/>
    </source>
</evidence>
<dbReference type="CDD" id="cd00082">
    <property type="entry name" value="HisKA"/>
    <property type="match status" value="1"/>
</dbReference>
<dbReference type="SMART" id="SM00388">
    <property type="entry name" value="HisKA"/>
    <property type="match status" value="1"/>
</dbReference>
<dbReference type="GO" id="GO:0000155">
    <property type="term" value="F:phosphorelay sensor kinase activity"/>
    <property type="evidence" value="ECO:0007669"/>
    <property type="project" value="InterPro"/>
</dbReference>
<evidence type="ECO:0000256" key="10">
    <source>
        <dbReference type="ARBA" id="ARBA00022840"/>
    </source>
</evidence>
<dbReference type="InterPro" id="IPR036097">
    <property type="entry name" value="HisK_dim/P_sf"/>
</dbReference>
<dbReference type="FunFam" id="1.10.287.130:FF:000001">
    <property type="entry name" value="Two-component sensor histidine kinase"/>
    <property type="match status" value="1"/>
</dbReference>
<dbReference type="PATRIC" id="fig|1703779.3.peg.2288"/>
<evidence type="ECO:0000256" key="4">
    <source>
        <dbReference type="ARBA" id="ARBA00022475"/>
    </source>
</evidence>
<dbReference type="FunFam" id="3.30.565.10:FF:000006">
    <property type="entry name" value="Sensor histidine kinase WalK"/>
    <property type="match status" value="1"/>
</dbReference>
<evidence type="ECO:0000256" key="3">
    <source>
        <dbReference type="ARBA" id="ARBA00012438"/>
    </source>
</evidence>
<dbReference type="PROSITE" id="PS50109">
    <property type="entry name" value="HIS_KIN"/>
    <property type="match status" value="1"/>
</dbReference>
<dbReference type="EMBL" id="LJUJ01000033">
    <property type="protein sequence ID" value="KPK62549.1"/>
    <property type="molecule type" value="Genomic_DNA"/>
</dbReference>
<dbReference type="AlphaFoldDB" id="A0A0S8FPA7"/>
<dbReference type="GO" id="GO:0005524">
    <property type="term" value="F:ATP binding"/>
    <property type="evidence" value="ECO:0007669"/>
    <property type="project" value="UniProtKB-KW"/>
</dbReference>
<dbReference type="InterPro" id="IPR035965">
    <property type="entry name" value="PAS-like_dom_sf"/>
</dbReference>
<keyword evidence="5" id="KW-0597">Phosphoprotein</keyword>
<keyword evidence="9" id="KW-0418">Kinase</keyword>
<dbReference type="CDD" id="cd06225">
    <property type="entry name" value="HAMP"/>
    <property type="match status" value="1"/>
</dbReference>
<evidence type="ECO:0000259" key="17">
    <source>
        <dbReference type="PROSITE" id="PS50885"/>
    </source>
</evidence>
<dbReference type="EC" id="2.7.13.3" evidence="3"/>
<feature type="domain" description="Histidine kinase" evidence="15">
    <location>
        <begin position="362"/>
        <end position="572"/>
    </location>
</feature>
<dbReference type="Gene3D" id="1.10.287.130">
    <property type="match status" value="1"/>
</dbReference>
<evidence type="ECO:0000256" key="8">
    <source>
        <dbReference type="ARBA" id="ARBA00022741"/>
    </source>
</evidence>
<evidence type="ECO:0000256" key="2">
    <source>
        <dbReference type="ARBA" id="ARBA00004651"/>
    </source>
</evidence>
<keyword evidence="13 14" id="KW-0472">Membrane</keyword>
<comment type="subcellular location">
    <subcellularLocation>
        <location evidence="2">Cell membrane</location>
        <topology evidence="2">Multi-pass membrane protein</topology>
    </subcellularLocation>
</comment>
<keyword evidence="4" id="KW-1003">Cell membrane</keyword>
<dbReference type="SUPFAM" id="SSF158472">
    <property type="entry name" value="HAMP domain-like"/>
    <property type="match status" value="1"/>
</dbReference>
<evidence type="ECO:0000259" key="16">
    <source>
        <dbReference type="PROSITE" id="PS50112"/>
    </source>
</evidence>
<accession>A0A0S8FPA7</accession>
<evidence type="ECO:0000256" key="5">
    <source>
        <dbReference type="ARBA" id="ARBA00022553"/>
    </source>
</evidence>
<dbReference type="InterPro" id="IPR003594">
    <property type="entry name" value="HATPase_dom"/>
</dbReference>
<feature type="domain" description="HAMP" evidence="17">
    <location>
        <begin position="190"/>
        <end position="242"/>
    </location>
</feature>